<reference evidence="1 2" key="1">
    <citation type="journal article" date="2011" name="PLoS Pathog.">
        <title>Dynamic evolution of pathogenicity revealed by sequencing and comparative genomics of 19 Pseudomonas syringae isolates.</title>
        <authorList>
            <person name="Baltrus D.A."/>
            <person name="Nishimura M.T."/>
            <person name="Romanchuk A."/>
            <person name="Chang J.H."/>
            <person name="Mukhtar M.S."/>
            <person name="Cherkis K."/>
            <person name="Roach J."/>
            <person name="Grant S.R."/>
            <person name="Jones C.D."/>
            <person name="Dangl J.L."/>
        </authorList>
    </citation>
    <scope>NUCLEOTIDE SEQUENCE [LARGE SCALE GENOMIC DNA]</scope>
    <source>
        <strain evidence="1 2">301020</strain>
    </source>
</reference>
<evidence type="ECO:0000313" key="1">
    <source>
        <dbReference type="EMBL" id="EGH23154.1"/>
    </source>
</evidence>
<protein>
    <submittedName>
        <fullName evidence="1">Glucose ABC transporter periplasmic glucose-binding protein</fullName>
    </submittedName>
</protein>
<sequence>MCTGWTSGGEKAAVDVLKAQVEKDGFVWKDGAIAGGG</sequence>
<comment type="caution">
    <text evidence="1">The sequence shown here is derived from an EMBL/GenBank/DDBJ whole genome shotgun (WGS) entry which is preliminary data.</text>
</comment>
<accession>A0A656GC31</accession>
<dbReference type="Gene3D" id="3.40.190.10">
    <property type="entry name" value="Periplasmic binding protein-like II"/>
    <property type="match status" value="1"/>
</dbReference>
<dbReference type="EMBL" id="AEAG01000676">
    <property type="protein sequence ID" value="EGH23154.1"/>
    <property type="molecule type" value="Genomic_DNA"/>
</dbReference>
<name>A0A656GC31_PSEA0</name>
<evidence type="ECO:0000313" key="2">
    <source>
        <dbReference type="Proteomes" id="UP000003465"/>
    </source>
</evidence>
<organism evidence="1 2">
    <name type="scientific">Pseudomonas amygdali pv. mori str. 301020</name>
    <dbReference type="NCBI Taxonomy" id="629261"/>
    <lineage>
        <taxon>Bacteria</taxon>
        <taxon>Pseudomonadati</taxon>
        <taxon>Pseudomonadota</taxon>
        <taxon>Gammaproteobacteria</taxon>
        <taxon>Pseudomonadales</taxon>
        <taxon>Pseudomonadaceae</taxon>
        <taxon>Pseudomonas</taxon>
        <taxon>Pseudomonas amygdali</taxon>
    </lineage>
</organism>
<dbReference type="AlphaFoldDB" id="A0A656GC31"/>
<proteinExistence type="predicted"/>
<dbReference type="Proteomes" id="UP000003465">
    <property type="component" value="Unassembled WGS sequence"/>
</dbReference>
<feature type="non-terminal residue" evidence="1">
    <location>
        <position position="37"/>
    </location>
</feature>
<gene>
    <name evidence="1" type="ORF">PSYMO_17488</name>
</gene>